<sequence length="156" mass="16018">MAPASSSTLALALKAATIAAMLTVMIHPSVGRSSSVSKEELVTTLAPAAGPAQTMRCSECGPHCTEMCRVSVPPKCRKYCDVPSCEDCRSAAIGKCRSGCTTGSCNCDGEATRSCYGSCSGSSSCADCMRLTSEQCTSDCNGKCAATCTNKIKDGK</sequence>
<name>M7Z8B0_TRIUA</name>
<organism evidence="1">
    <name type="scientific">Triticum urartu</name>
    <name type="common">Red wild einkorn</name>
    <name type="synonym">Crithodium urartu</name>
    <dbReference type="NCBI Taxonomy" id="4572"/>
    <lineage>
        <taxon>Eukaryota</taxon>
        <taxon>Viridiplantae</taxon>
        <taxon>Streptophyta</taxon>
        <taxon>Embryophyta</taxon>
        <taxon>Tracheophyta</taxon>
        <taxon>Spermatophyta</taxon>
        <taxon>Magnoliopsida</taxon>
        <taxon>Liliopsida</taxon>
        <taxon>Poales</taxon>
        <taxon>Poaceae</taxon>
        <taxon>BOP clade</taxon>
        <taxon>Pooideae</taxon>
        <taxon>Triticodae</taxon>
        <taxon>Triticeae</taxon>
        <taxon>Triticinae</taxon>
        <taxon>Triticum</taxon>
    </lineage>
</organism>
<dbReference type="OMA" id="LAMRCSE"/>
<proteinExistence type="predicted"/>
<protein>
    <submittedName>
        <fullName evidence="1">Uncharacterized protein</fullName>
    </submittedName>
</protein>
<dbReference type="EMBL" id="KD250542">
    <property type="protein sequence ID" value="EMS48590.1"/>
    <property type="molecule type" value="Genomic_DNA"/>
</dbReference>
<dbReference type="AlphaFoldDB" id="M7Z8B0"/>
<gene>
    <name evidence="1" type="ORF">TRIUR3_28425</name>
</gene>
<reference evidence="1" key="1">
    <citation type="journal article" date="2013" name="Nature">
        <title>Draft genome of the wheat A-genome progenitor Triticum urartu.</title>
        <authorList>
            <person name="Ling H.Q."/>
            <person name="Zhao S."/>
            <person name="Liu D."/>
            <person name="Wang J."/>
            <person name="Sun H."/>
            <person name="Zhang C."/>
            <person name="Fan H."/>
            <person name="Li D."/>
            <person name="Dong L."/>
            <person name="Tao Y."/>
            <person name="Gao C."/>
            <person name="Wu H."/>
            <person name="Li Y."/>
            <person name="Cui Y."/>
            <person name="Guo X."/>
            <person name="Zheng S."/>
            <person name="Wang B."/>
            <person name="Yu K."/>
            <person name="Liang Q."/>
            <person name="Yang W."/>
            <person name="Lou X."/>
            <person name="Chen J."/>
            <person name="Feng M."/>
            <person name="Jian J."/>
            <person name="Zhang X."/>
            <person name="Luo G."/>
            <person name="Jiang Y."/>
            <person name="Liu J."/>
            <person name="Wang Z."/>
            <person name="Sha Y."/>
            <person name="Zhang B."/>
            <person name="Wu H."/>
            <person name="Tang D."/>
            <person name="Shen Q."/>
            <person name="Xue P."/>
            <person name="Zou S."/>
            <person name="Wang X."/>
            <person name="Liu X."/>
            <person name="Wang F."/>
            <person name="Yang Y."/>
            <person name="An X."/>
            <person name="Dong Z."/>
            <person name="Zhang K."/>
            <person name="Zhang X."/>
            <person name="Luo M.C."/>
            <person name="Dvorak J."/>
            <person name="Tong Y."/>
            <person name="Wang J."/>
            <person name="Yang H."/>
            <person name="Li Z."/>
            <person name="Wang D."/>
            <person name="Zhang A."/>
            <person name="Wang J."/>
        </authorList>
    </citation>
    <scope>NUCLEOTIDE SEQUENCE</scope>
</reference>
<evidence type="ECO:0000313" key="1">
    <source>
        <dbReference type="EMBL" id="EMS48590.1"/>
    </source>
</evidence>
<accession>M7Z8B0</accession>